<protein>
    <submittedName>
        <fullName evidence="1">Uncharacterized protein</fullName>
    </submittedName>
</protein>
<evidence type="ECO:0000313" key="2">
    <source>
        <dbReference type="Proteomes" id="UP000185628"/>
    </source>
</evidence>
<proteinExistence type="predicted"/>
<sequence length="401" mass="43249">MSNWSSTELVFQADSVDLEQTLRHFKVLARMDYLPASVRPSAASRECLVTAVILTDERGRIATVAADRVQAGPDAKDLMRTIATRMGCSLWVPSWDLDIEPVGRPSQPKPAASEQPDETITVAVVTPAPMSAMPMYAAAVAHDLSVLDLEDRRVVMSTSTREPIGFGHFGWSEDTLPALVLVNHGGEHTVALHQSEAAFAEAVHSWDLVTEYAFGQYDKPPAEAQALIDEFFTSTSDAEAFAAYAGVSVDKMKQAMALPGRQGMVTMIAQFGLPGVLSKVLEGTIAPRDVPGVETFSHESWRGAIKETTRLYMAEQFPTGSASEFWTSFGQQAFAHPRMRYALAGGGALLGALLLRSALKTGGKVRGIAGALFIADAISNVVLPPLIAKWMAEEADQYPQP</sequence>
<dbReference type="OrthoDB" id="3264552at2"/>
<dbReference type="RefSeq" id="WP_073717189.1">
    <property type="nucleotide sequence ID" value="NZ_MQVR01000067.1"/>
</dbReference>
<gene>
    <name evidence="1" type="ORF">BSZ39_09975</name>
</gene>
<accession>A0A1Q5Q181</accession>
<name>A0A1Q5Q181_9ACTO</name>
<comment type="caution">
    <text evidence="1">The sequence shown here is derived from an EMBL/GenBank/DDBJ whole genome shotgun (WGS) entry which is preliminary data.</text>
</comment>
<organism evidence="1 2">
    <name type="scientific">Bowdeniella nasicola</name>
    <dbReference type="NCBI Taxonomy" id="208480"/>
    <lineage>
        <taxon>Bacteria</taxon>
        <taxon>Bacillati</taxon>
        <taxon>Actinomycetota</taxon>
        <taxon>Actinomycetes</taxon>
        <taxon>Actinomycetales</taxon>
        <taxon>Actinomycetaceae</taxon>
        <taxon>Bowdeniella</taxon>
    </lineage>
</organism>
<reference evidence="2" key="1">
    <citation type="submission" date="2016-12" db="EMBL/GenBank/DDBJ databases">
        <authorList>
            <person name="Meng X."/>
        </authorList>
    </citation>
    <scope>NUCLEOTIDE SEQUENCE [LARGE SCALE GENOMIC DNA]</scope>
    <source>
        <strain evidence="2">DSM 19116</strain>
    </source>
</reference>
<dbReference type="Proteomes" id="UP000185628">
    <property type="component" value="Unassembled WGS sequence"/>
</dbReference>
<keyword evidence="2" id="KW-1185">Reference proteome</keyword>
<dbReference type="AlphaFoldDB" id="A0A1Q5Q181"/>
<evidence type="ECO:0000313" key="1">
    <source>
        <dbReference type="EMBL" id="OKL53350.1"/>
    </source>
</evidence>
<dbReference type="EMBL" id="MQVR01000067">
    <property type="protein sequence ID" value="OKL53350.1"/>
    <property type="molecule type" value="Genomic_DNA"/>
</dbReference>